<keyword evidence="3" id="KW-1185">Reference proteome</keyword>
<dbReference type="AlphaFoldDB" id="A0AAV9P392"/>
<dbReference type="EMBL" id="JAVRRT010000015">
    <property type="protein sequence ID" value="KAK5165753.1"/>
    <property type="molecule type" value="Genomic_DNA"/>
</dbReference>
<evidence type="ECO:0000313" key="2">
    <source>
        <dbReference type="EMBL" id="KAK5165753.1"/>
    </source>
</evidence>
<evidence type="ECO:0000256" key="1">
    <source>
        <dbReference type="SAM" id="MobiDB-lite"/>
    </source>
</evidence>
<organism evidence="2 3">
    <name type="scientific">Saxophila tyrrhenica</name>
    <dbReference type="NCBI Taxonomy" id="1690608"/>
    <lineage>
        <taxon>Eukaryota</taxon>
        <taxon>Fungi</taxon>
        <taxon>Dikarya</taxon>
        <taxon>Ascomycota</taxon>
        <taxon>Pezizomycotina</taxon>
        <taxon>Dothideomycetes</taxon>
        <taxon>Dothideomycetidae</taxon>
        <taxon>Mycosphaerellales</taxon>
        <taxon>Extremaceae</taxon>
        <taxon>Saxophila</taxon>
    </lineage>
</organism>
<proteinExistence type="predicted"/>
<name>A0AAV9P392_9PEZI</name>
<gene>
    <name evidence="2" type="ORF">LTR77_008676</name>
</gene>
<evidence type="ECO:0000313" key="3">
    <source>
        <dbReference type="Proteomes" id="UP001337655"/>
    </source>
</evidence>
<dbReference type="GeneID" id="89930008"/>
<feature type="compositionally biased region" description="Basic and acidic residues" evidence="1">
    <location>
        <begin position="43"/>
        <end position="61"/>
    </location>
</feature>
<protein>
    <submittedName>
        <fullName evidence="2">Uncharacterized protein</fullName>
    </submittedName>
</protein>
<dbReference type="RefSeq" id="XP_064655765.1">
    <property type="nucleotide sequence ID" value="XM_064805906.1"/>
</dbReference>
<comment type="caution">
    <text evidence="2">The sequence shown here is derived from an EMBL/GenBank/DDBJ whole genome shotgun (WGS) entry which is preliminary data.</text>
</comment>
<feature type="region of interest" description="Disordered" evidence="1">
    <location>
        <begin position="1"/>
        <end position="84"/>
    </location>
</feature>
<accession>A0AAV9P392</accession>
<dbReference type="Proteomes" id="UP001337655">
    <property type="component" value="Unassembled WGS sequence"/>
</dbReference>
<sequence>MGPREGETGGGSGRHGPYDPETGKGSGRTHGSSLVLYRGDGPQPKEGETGKGSKMACDRRTPTPPTTLARTPLTSNDSNNNDGRLLPSTAAAYIKDCFYHGDKIGIEAQASEEYCGNIHYRPYRLLVRRGFGMSSFAWTFLWVDFVDEE</sequence>
<reference evidence="2 3" key="1">
    <citation type="submission" date="2023-08" db="EMBL/GenBank/DDBJ databases">
        <title>Black Yeasts Isolated from many extreme environments.</title>
        <authorList>
            <person name="Coleine C."/>
            <person name="Stajich J.E."/>
            <person name="Selbmann L."/>
        </authorList>
    </citation>
    <scope>NUCLEOTIDE SEQUENCE [LARGE SCALE GENOMIC DNA]</scope>
    <source>
        <strain evidence="2 3">CCFEE 5935</strain>
    </source>
</reference>